<keyword evidence="1" id="KW-0472">Membrane</keyword>
<gene>
    <name evidence="2" type="ordered locus">DvMF_1145</name>
</gene>
<feature type="transmembrane region" description="Helical" evidence="1">
    <location>
        <begin position="41"/>
        <end position="60"/>
    </location>
</feature>
<dbReference type="HOGENOM" id="CLU_2915017_0_0_7"/>
<dbReference type="STRING" id="883.DvMF_1145"/>
<dbReference type="KEGG" id="dvm:DvMF_1145"/>
<name>B8DKD7_NITV9</name>
<dbReference type="EMBL" id="CP001197">
    <property type="protein sequence ID" value="ACL08099.1"/>
    <property type="molecule type" value="Genomic_DNA"/>
</dbReference>
<organism evidence="2">
    <name type="scientific">Nitratidesulfovibrio vulgaris (strain DSM 19637 / Miyazaki F)</name>
    <name type="common">Desulfovibrio vulgaris</name>
    <dbReference type="NCBI Taxonomy" id="883"/>
    <lineage>
        <taxon>Bacteria</taxon>
        <taxon>Pseudomonadati</taxon>
        <taxon>Thermodesulfobacteriota</taxon>
        <taxon>Desulfovibrionia</taxon>
        <taxon>Desulfovibrionales</taxon>
        <taxon>Desulfovibrionaceae</taxon>
        <taxon>Nitratidesulfovibrio</taxon>
    </lineage>
</organism>
<sequence length="61" mass="6804">MTQQRVTAGWLLPSAQHTRHDRAGRALSRPARFRRHAMKDLAMLITAALLLEITVATLLLG</sequence>
<dbReference type="AlphaFoldDB" id="B8DKD7"/>
<keyword evidence="1" id="KW-0812">Transmembrane</keyword>
<proteinExistence type="predicted"/>
<reference evidence="2" key="1">
    <citation type="submission" date="2008-10" db="EMBL/GenBank/DDBJ databases">
        <title>Complete sequence of Desulfovibrio vulgaris str. 'Miyazaki F'.</title>
        <authorList>
            <person name="Lucas S."/>
            <person name="Copeland A."/>
            <person name="Lapidus A."/>
            <person name="Glavina del Rio T."/>
            <person name="Dalin E."/>
            <person name="Tice H."/>
            <person name="Bruce D."/>
            <person name="Goodwin L."/>
            <person name="Pitluck S."/>
            <person name="Sims D."/>
            <person name="Brettin T."/>
            <person name="Detter J.C."/>
            <person name="Han C."/>
            <person name="Larimer F."/>
            <person name="Land M."/>
            <person name="Hauser L."/>
            <person name="Kyrpides N."/>
            <person name="Mikhailova N."/>
            <person name="Hazen T.C."/>
            <person name="Richardson P."/>
        </authorList>
    </citation>
    <scope>NUCLEOTIDE SEQUENCE</scope>
    <source>
        <strain evidence="2">Miyazaki F</strain>
    </source>
</reference>
<evidence type="ECO:0000256" key="1">
    <source>
        <dbReference type="SAM" id="Phobius"/>
    </source>
</evidence>
<accession>B8DKD7</accession>
<evidence type="ECO:0000313" key="2">
    <source>
        <dbReference type="EMBL" id="ACL08099.1"/>
    </source>
</evidence>
<protein>
    <submittedName>
        <fullName evidence="2">Uncharacterized protein</fullName>
    </submittedName>
</protein>
<keyword evidence="1" id="KW-1133">Transmembrane helix</keyword>